<name>A0A6L2L4N7_TANCI</name>
<organism evidence="4">
    <name type="scientific">Tanacetum cinerariifolium</name>
    <name type="common">Dalmatian daisy</name>
    <name type="synonym">Chrysanthemum cinerariifolium</name>
    <dbReference type="NCBI Taxonomy" id="118510"/>
    <lineage>
        <taxon>Eukaryota</taxon>
        <taxon>Viridiplantae</taxon>
        <taxon>Streptophyta</taxon>
        <taxon>Embryophyta</taxon>
        <taxon>Tracheophyta</taxon>
        <taxon>Spermatophyta</taxon>
        <taxon>Magnoliopsida</taxon>
        <taxon>eudicotyledons</taxon>
        <taxon>Gunneridae</taxon>
        <taxon>Pentapetalae</taxon>
        <taxon>asterids</taxon>
        <taxon>campanulids</taxon>
        <taxon>Asterales</taxon>
        <taxon>Asteraceae</taxon>
        <taxon>Asteroideae</taxon>
        <taxon>Anthemideae</taxon>
        <taxon>Anthemidinae</taxon>
        <taxon>Tanacetum</taxon>
    </lineage>
</organism>
<dbReference type="PANTHER" id="PTHR48475:SF2">
    <property type="entry name" value="RIBONUCLEASE H"/>
    <property type="match status" value="1"/>
</dbReference>
<accession>A0A6L2L4N7</accession>
<dbReference type="InterPro" id="IPR002156">
    <property type="entry name" value="RNaseH_domain"/>
</dbReference>
<keyword evidence="4" id="KW-0808">Transferase</keyword>
<dbReference type="GO" id="GO:0003964">
    <property type="term" value="F:RNA-directed DNA polymerase activity"/>
    <property type="evidence" value="ECO:0007669"/>
    <property type="project" value="UniProtKB-KW"/>
</dbReference>
<proteinExistence type="predicted"/>
<evidence type="ECO:0000313" key="4">
    <source>
        <dbReference type="EMBL" id="GEU55827.1"/>
    </source>
</evidence>
<feature type="domain" description="Reverse transcriptase/retrotransposon-derived protein RNase H-like" evidence="3">
    <location>
        <begin position="332"/>
        <end position="408"/>
    </location>
</feature>
<dbReference type="InterPro" id="IPR036397">
    <property type="entry name" value="RNaseH_sf"/>
</dbReference>
<dbReference type="CDD" id="cd09279">
    <property type="entry name" value="RNase_HI_like"/>
    <property type="match status" value="1"/>
</dbReference>
<dbReference type="SUPFAM" id="SSF53098">
    <property type="entry name" value="Ribonuclease H-like"/>
    <property type="match status" value="1"/>
</dbReference>
<evidence type="ECO:0000256" key="1">
    <source>
        <dbReference type="SAM" id="MobiDB-lite"/>
    </source>
</evidence>
<dbReference type="Pfam" id="PF13456">
    <property type="entry name" value="RVT_3"/>
    <property type="match status" value="1"/>
</dbReference>
<reference evidence="4" key="1">
    <citation type="journal article" date="2019" name="Sci. Rep.">
        <title>Draft genome of Tanacetum cinerariifolium, the natural source of mosquito coil.</title>
        <authorList>
            <person name="Yamashiro T."/>
            <person name="Shiraishi A."/>
            <person name="Satake H."/>
            <person name="Nakayama K."/>
        </authorList>
    </citation>
    <scope>NUCLEOTIDE SEQUENCE</scope>
</reference>
<dbReference type="Gene3D" id="3.30.420.10">
    <property type="entry name" value="Ribonuclease H-like superfamily/Ribonuclease H"/>
    <property type="match status" value="1"/>
</dbReference>
<dbReference type="EMBL" id="BKCJ010003560">
    <property type="protein sequence ID" value="GEU55827.1"/>
    <property type="molecule type" value="Genomic_DNA"/>
</dbReference>
<dbReference type="GO" id="GO:0004523">
    <property type="term" value="F:RNA-DNA hybrid ribonuclease activity"/>
    <property type="evidence" value="ECO:0007669"/>
    <property type="project" value="InterPro"/>
</dbReference>
<protein>
    <submittedName>
        <fullName evidence="4">Reverse transcriptase domain-containing protein</fullName>
    </submittedName>
</protein>
<dbReference type="SUPFAM" id="SSF56672">
    <property type="entry name" value="DNA/RNA polymerases"/>
    <property type="match status" value="1"/>
</dbReference>
<feature type="domain" description="RNase H type-1" evidence="2">
    <location>
        <begin position="449"/>
        <end position="542"/>
    </location>
</feature>
<dbReference type="InterPro" id="IPR043502">
    <property type="entry name" value="DNA/RNA_pol_sf"/>
</dbReference>
<sequence>MTTPVEKKASKFCEFHEEVGHTTDECMHLKRQIEEMPKVGKLSHLIKELKQSSGQDQVKTAKKEETSGKDKPLAILMVQPWQRVARKKITQTFSPKFRPKVINQMIPTTTPLVGFSGEIIWPLGQISLLNYKEPKGKENPGSSIYGPRNAQIPSDKLNGHATKQQDYSTRMHNGFRARGAAARNQPSHRRKNSVAIHPEYSEQTIAIGSTLTEEGRKDLCGLLRCNLDIFAWKPTNMTRVSRHIAEHRLNIREGCLPVRKKKRGQAPKRNNAICEEVEKLLKDVRRFQGLKQSVPQRWLSATKNRLEGRVPLWDEGRNLHGYKVDAEGLRAEMTFKQMKKLIAELPMLTAQKEKEELIMYLAAAKEAISSVLMTKKDGKQMPIYFVSRALQGPKVNYTPIEKLILALILTDFIVERPEDDHLDIPMEDKEELSDPWVLFMNESSCIDGSEAGLIITNPKGMEFTYALRFRFNATNNEAEYEALIAGLRIAEQIGIKNPQANVDSRLVANQVNEVYVAKEPSMIKYLEKVKNLASAFNEFSIKKWIEAKPVAAIREPRPFGIKREQEAIQEAKSKAKMEKYYNVRVRCTSFRLRDLVYQNNVASHAKDGGKLKPKWDGPYEVTKALGKEVYKL</sequence>
<dbReference type="PANTHER" id="PTHR48475">
    <property type="entry name" value="RIBONUCLEASE H"/>
    <property type="match status" value="1"/>
</dbReference>
<comment type="caution">
    <text evidence="4">The sequence shown here is derived from an EMBL/GenBank/DDBJ whole genome shotgun (WGS) entry which is preliminary data.</text>
</comment>
<dbReference type="AlphaFoldDB" id="A0A6L2L4N7"/>
<keyword evidence="4" id="KW-0548">Nucleotidyltransferase</keyword>
<evidence type="ECO:0000259" key="3">
    <source>
        <dbReference type="Pfam" id="PF17919"/>
    </source>
</evidence>
<dbReference type="InterPro" id="IPR041577">
    <property type="entry name" value="RT_RNaseH_2"/>
</dbReference>
<dbReference type="InterPro" id="IPR012337">
    <property type="entry name" value="RNaseH-like_sf"/>
</dbReference>
<keyword evidence="4" id="KW-0695">RNA-directed DNA polymerase</keyword>
<feature type="region of interest" description="Disordered" evidence="1">
    <location>
        <begin position="138"/>
        <end position="160"/>
    </location>
</feature>
<evidence type="ECO:0000259" key="2">
    <source>
        <dbReference type="Pfam" id="PF13456"/>
    </source>
</evidence>
<gene>
    <name evidence="4" type="ORF">Tci_027805</name>
</gene>
<dbReference type="GO" id="GO:0003676">
    <property type="term" value="F:nucleic acid binding"/>
    <property type="evidence" value="ECO:0007669"/>
    <property type="project" value="InterPro"/>
</dbReference>
<dbReference type="Pfam" id="PF17919">
    <property type="entry name" value="RT_RNaseH_2"/>
    <property type="match status" value="1"/>
</dbReference>